<protein>
    <submittedName>
        <fullName evidence="2">AsmA-like protein</fullName>
    </submittedName>
</protein>
<sequence>MKKLLVGLLVFLLVGFVAGGFVAKQRLDQFLNNDLAPLVSESTGLQVDIGAVALDLWSGSIEIADFTIANPTGYSADSAVRFSTLKLSLVPMTLLNQPIHLQEFLLAEPAVLVEVNSAYRTNIQVMLDELEARYPRNSGTSEVTEPEQGSSDVKVRIDAFTIDGAQLTLDASALNQPSQSIRLPALSIEPIGNPDGVLANEAARIIVLALLQDAKRQATQALKDAAEERAKEELEERARGLLEDIFKR</sequence>
<reference evidence="2 3" key="1">
    <citation type="submission" date="2018-10" db="EMBL/GenBank/DDBJ databases">
        <title>Genomic Encyclopedia of Type Strains, Phase IV (KMG-IV): sequencing the most valuable type-strain genomes for metagenomic binning, comparative biology and taxonomic classification.</title>
        <authorList>
            <person name="Goeker M."/>
        </authorList>
    </citation>
    <scope>NUCLEOTIDE SEQUENCE [LARGE SCALE GENOMIC DNA]</scope>
    <source>
        <strain evidence="2 3">DSM 25080</strain>
    </source>
</reference>
<comment type="caution">
    <text evidence="2">The sequence shown here is derived from an EMBL/GenBank/DDBJ whole genome shotgun (WGS) entry which is preliminary data.</text>
</comment>
<keyword evidence="1" id="KW-0175">Coiled coil</keyword>
<dbReference type="AlphaFoldDB" id="A0A3M0ABP2"/>
<dbReference type="Pfam" id="PF05359">
    <property type="entry name" value="DUF748"/>
    <property type="match status" value="1"/>
</dbReference>
<dbReference type="EMBL" id="REFJ01000001">
    <property type="protein sequence ID" value="RMA82581.1"/>
    <property type="molecule type" value="Genomic_DNA"/>
</dbReference>
<accession>A0A3M0ABP2</accession>
<gene>
    <name evidence="2" type="ORF">DFR27_0532</name>
</gene>
<dbReference type="RefSeq" id="WP_121875904.1">
    <property type="nucleotide sequence ID" value="NZ_REFJ01000001.1"/>
</dbReference>
<feature type="coiled-coil region" evidence="1">
    <location>
        <begin position="208"/>
        <end position="244"/>
    </location>
</feature>
<dbReference type="PANTHER" id="PTHR30441:SF8">
    <property type="entry name" value="DUF748 DOMAIN-CONTAINING PROTEIN"/>
    <property type="match status" value="1"/>
</dbReference>
<dbReference type="InterPro" id="IPR052894">
    <property type="entry name" value="AsmA-related"/>
</dbReference>
<keyword evidence="3" id="KW-1185">Reference proteome</keyword>
<evidence type="ECO:0000313" key="2">
    <source>
        <dbReference type="EMBL" id="RMA82581.1"/>
    </source>
</evidence>
<evidence type="ECO:0000256" key="1">
    <source>
        <dbReference type="SAM" id="Coils"/>
    </source>
</evidence>
<dbReference type="OrthoDB" id="5615627at2"/>
<name>A0A3M0ABP2_9GAMM</name>
<evidence type="ECO:0000313" key="3">
    <source>
        <dbReference type="Proteomes" id="UP000267187"/>
    </source>
</evidence>
<dbReference type="GO" id="GO:0090313">
    <property type="term" value="P:regulation of protein targeting to membrane"/>
    <property type="evidence" value="ECO:0007669"/>
    <property type="project" value="TreeGrafter"/>
</dbReference>
<dbReference type="PANTHER" id="PTHR30441">
    <property type="entry name" value="DUF748 DOMAIN-CONTAINING PROTEIN"/>
    <property type="match status" value="1"/>
</dbReference>
<organism evidence="2 3">
    <name type="scientific">Umboniibacter marinipuniceus</name>
    <dbReference type="NCBI Taxonomy" id="569599"/>
    <lineage>
        <taxon>Bacteria</taxon>
        <taxon>Pseudomonadati</taxon>
        <taxon>Pseudomonadota</taxon>
        <taxon>Gammaproteobacteria</taxon>
        <taxon>Cellvibrionales</taxon>
        <taxon>Cellvibrionaceae</taxon>
        <taxon>Umboniibacter</taxon>
    </lineage>
</organism>
<dbReference type="GO" id="GO:0005886">
    <property type="term" value="C:plasma membrane"/>
    <property type="evidence" value="ECO:0007669"/>
    <property type="project" value="TreeGrafter"/>
</dbReference>
<proteinExistence type="predicted"/>
<dbReference type="Proteomes" id="UP000267187">
    <property type="component" value="Unassembled WGS sequence"/>
</dbReference>
<dbReference type="InterPro" id="IPR008023">
    <property type="entry name" value="DUF748"/>
</dbReference>